<accession>A0A7Y6C4W2</accession>
<dbReference type="Pfam" id="PF13649">
    <property type="entry name" value="Methyltransf_25"/>
    <property type="match status" value="1"/>
</dbReference>
<dbReference type="GO" id="GO:0032259">
    <property type="term" value="P:methylation"/>
    <property type="evidence" value="ECO:0007669"/>
    <property type="project" value="UniProtKB-KW"/>
</dbReference>
<dbReference type="PANTHER" id="PTHR43460:SF1">
    <property type="entry name" value="METHYLTRANSFERASE TYPE 11 DOMAIN-CONTAINING PROTEIN"/>
    <property type="match status" value="1"/>
</dbReference>
<gene>
    <name evidence="2" type="ORF">HP552_32265</name>
</gene>
<sequence length="232" mass="26824">MGMDWYDMIALRNGGYKGRSIYTWEGQSAEDVFEERLIRMLSQHQSVLDAGCGHGEFTLKMSAHTDHITGFDNSKELLHIAQAGLEASDVKNVNYVYATTKSRMPFEDEQFDLIYDRRGPTSIIEHGRVLRKGGIIFGIHTDVTKVKERLHNNRYEQIKIEEFNEALMIFSDEKEFALFLSDVPGNPDYTLPEYHEQLRAKIQENLMDGRIAVREHKYIWKAVKPGNYNSMV</sequence>
<dbReference type="InterPro" id="IPR052939">
    <property type="entry name" value="23S_rRNA_MeTrnsfrase_RlmA"/>
</dbReference>
<dbReference type="Gene3D" id="3.40.50.150">
    <property type="entry name" value="Vaccinia Virus protein VP39"/>
    <property type="match status" value="1"/>
</dbReference>
<evidence type="ECO:0000259" key="1">
    <source>
        <dbReference type="Pfam" id="PF13649"/>
    </source>
</evidence>
<dbReference type="SUPFAM" id="SSF53335">
    <property type="entry name" value="S-adenosyl-L-methionine-dependent methyltransferases"/>
    <property type="match status" value="1"/>
</dbReference>
<dbReference type="GO" id="GO:0008168">
    <property type="term" value="F:methyltransferase activity"/>
    <property type="evidence" value="ECO:0007669"/>
    <property type="project" value="UniProtKB-KW"/>
</dbReference>
<feature type="domain" description="Methyltransferase" evidence="1">
    <location>
        <begin position="47"/>
        <end position="117"/>
    </location>
</feature>
<dbReference type="EMBL" id="JABMCB010000206">
    <property type="protein sequence ID" value="NUU79865.1"/>
    <property type="molecule type" value="Genomic_DNA"/>
</dbReference>
<protein>
    <submittedName>
        <fullName evidence="2">Class I SAM-dependent methyltransferase</fullName>
    </submittedName>
</protein>
<keyword evidence="2" id="KW-0489">Methyltransferase</keyword>
<comment type="caution">
    <text evidence="2">The sequence shown here is derived from an EMBL/GenBank/DDBJ whole genome shotgun (WGS) entry which is preliminary data.</text>
</comment>
<organism evidence="2 3">
    <name type="scientific">Paenibacillus xylanilyticus</name>
    <dbReference type="NCBI Taxonomy" id="248903"/>
    <lineage>
        <taxon>Bacteria</taxon>
        <taxon>Bacillati</taxon>
        <taxon>Bacillota</taxon>
        <taxon>Bacilli</taxon>
        <taxon>Bacillales</taxon>
        <taxon>Paenibacillaceae</taxon>
        <taxon>Paenibacillus</taxon>
    </lineage>
</organism>
<dbReference type="AlphaFoldDB" id="A0A7Y6C4W2"/>
<dbReference type="InterPro" id="IPR041698">
    <property type="entry name" value="Methyltransf_25"/>
</dbReference>
<dbReference type="PANTHER" id="PTHR43460">
    <property type="entry name" value="METHYLTRANSFERASE"/>
    <property type="match status" value="1"/>
</dbReference>
<dbReference type="CDD" id="cd02440">
    <property type="entry name" value="AdoMet_MTases"/>
    <property type="match status" value="1"/>
</dbReference>
<keyword evidence="2" id="KW-0808">Transferase</keyword>
<dbReference type="InterPro" id="IPR029063">
    <property type="entry name" value="SAM-dependent_MTases_sf"/>
</dbReference>
<name>A0A7Y6C4W2_9BACL</name>
<dbReference type="Proteomes" id="UP000526125">
    <property type="component" value="Unassembled WGS sequence"/>
</dbReference>
<keyword evidence="3" id="KW-1185">Reference proteome</keyword>
<reference evidence="2 3" key="1">
    <citation type="submission" date="2020-05" db="EMBL/GenBank/DDBJ databases">
        <title>Genome Sequencing of Type Strains.</title>
        <authorList>
            <person name="Lemaire J.F."/>
            <person name="Inderbitzin P."/>
            <person name="Gregorio O.A."/>
            <person name="Collins S.B."/>
            <person name="Wespe N."/>
            <person name="Knight-Connoni V."/>
        </authorList>
    </citation>
    <scope>NUCLEOTIDE SEQUENCE [LARGE SCALE GENOMIC DNA]</scope>
    <source>
        <strain evidence="2 3">LMG 21957</strain>
    </source>
</reference>
<evidence type="ECO:0000313" key="2">
    <source>
        <dbReference type="EMBL" id="NUU79865.1"/>
    </source>
</evidence>
<dbReference type="RefSeq" id="WP_175399423.1">
    <property type="nucleotide sequence ID" value="NZ_JABMCB010000206.1"/>
</dbReference>
<evidence type="ECO:0000313" key="3">
    <source>
        <dbReference type="Proteomes" id="UP000526125"/>
    </source>
</evidence>
<proteinExistence type="predicted"/>